<reference evidence="8 9" key="1">
    <citation type="submission" date="2019-09" db="EMBL/GenBank/DDBJ databases">
        <title>Phylogeny of genus Pseudoclavibacter and closely related genus.</title>
        <authorList>
            <person name="Li Y."/>
        </authorList>
    </citation>
    <scope>NUCLEOTIDE SEQUENCE [LARGE SCALE GENOMIC DNA]</scope>
    <source>
        <strain evidence="8 9">DSM 23821</strain>
    </source>
</reference>
<dbReference type="PANTHER" id="PTHR18895">
    <property type="entry name" value="HEMK METHYLTRANSFERASE"/>
    <property type="match status" value="1"/>
</dbReference>
<dbReference type="SUPFAM" id="SSF53335">
    <property type="entry name" value="S-adenosyl-L-methionine-dependent methyltransferases"/>
    <property type="match status" value="1"/>
</dbReference>
<dbReference type="Pfam" id="PF05175">
    <property type="entry name" value="MTS"/>
    <property type="match status" value="1"/>
</dbReference>
<dbReference type="OrthoDB" id="9800643at2"/>
<dbReference type="EC" id="2.1.1.297" evidence="5"/>
<evidence type="ECO:0000256" key="4">
    <source>
        <dbReference type="ARBA" id="ARBA00048391"/>
    </source>
</evidence>
<dbReference type="InterPro" id="IPR019874">
    <property type="entry name" value="RF_methyltr_PrmC"/>
</dbReference>
<evidence type="ECO:0000256" key="1">
    <source>
        <dbReference type="ARBA" id="ARBA00022603"/>
    </source>
</evidence>
<evidence type="ECO:0000256" key="3">
    <source>
        <dbReference type="ARBA" id="ARBA00022691"/>
    </source>
</evidence>
<dbReference type="PROSITE" id="PS00092">
    <property type="entry name" value="N6_MTASE"/>
    <property type="match status" value="1"/>
</dbReference>
<proteinExistence type="inferred from homology"/>
<dbReference type="RefSeq" id="WP_158040488.1">
    <property type="nucleotide sequence ID" value="NZ_JACCFV010000001.1"/>
</dbReference>
<protein>
    <recommendedName>
        <fullName evidence="5">Release factor glutamine methyltransferase</fullName>
        <shortName evidence="5">RF MTase</shortName>
        <ecNumber evidence="5">2.1.1.297</ecNumber>
    </recommendedName>
    <alternativeName>
        <fullName evidence="5">N5-glutamine methyltransferase PrmC</fullName>
    </alternativeName>
    <alternativeName>
        <fullName evidence="5">Protein-(glutamine-N5) MTase PrmC</fullName>
    </alternativeName>
    <alternativeName>
        <fullName evidence="5">Protein-glutamine N-methyltransferase PrmC</fullName>
    </alternativeName>
</protein>
<keyword evidence="3 5" id="KW-0949">S-adenosyl-L-methionine</keyword>
<dbReference type="InterPro" id="IPR029063">
    <property type="entry name" value="SAM-dependent_MTases_sf"/>
</dbReference>
<evidence type="ECO:0000256" key="2">
    <source>
        <dbReference type="ARBA" id="ARBA00022679"/>
    </source>
</evidence>
<comment type="similarity">
    <text evidence="5">Belongs to the protein N5-glutamine methyltransferase family. PrmC subfamily.</text>
</comment>
<dbReference type="InterPro" id="IPR007848">
    <property type="entry name" value="Small_mtfrase_dom"/>
</dbReference>
<dbReference type="InterPro" id="IPR002052">
    <property type="entry name" value="DNA_methylase_N6_adenine_CS"/>
</dbReference>
<accession>A0A7J5BSP8</accession>
<dbReference type="InterPro" id="IPR040758">
    <property type="entry name" value="PrmC_N"/>
</dbReference>
<sequence length="287" mass="30096">MTNGMAAVRARARTVLARSGFPDVNTEADALIAGVLGRSRGDVALDALLDRSVPAESVTAIEAALARRARREPLQHLTGRAAFCDIELHVGPGVFVPRPETERLVELAVERMPSRAPAVVDLGSGSGAIAIAVARALPGARVWAVESSPRAWPWLVRNVREFGDGRVVPVFGRLAEVELPDAPRALDAVLSNPPYIPRADEPSDPEVRLFDPAAALYGGADGLDDVRRIVAHAAACLTPGGIVLLEHDERQGGAIRSLLAAAGFEAGETSTDLTGRERLTGAVAPGA</sequence>
<dbReference type="GO" id="GO:0003676">
    <property type="term" value="F:nucleic acid binding"/>
    <property type="evidence" value="ECO:0007669"/>
    <property type="project" value="InterPro"/>
</dbReference>
<dbReference type="EMBL" id="WBJZ01000009">
    <property type="protein sequence ID" value="KAB1657323.1"/>
    <property type="molecule type" value="Genomic_DNA"/>
</dbReference>
<feature type="binding site" evidence="5">
    <location>
        <begin position="192"/>
        <end position="195"/>
    </location>
    <ligand>
        <name>substrate</name>
    </ligand>
</feature>
<dbReference type="NCBIfam" id="TIGR03534">
    <property type="entry name" value="RF_mod_PrmC"/>
    <property type="match status" value="1"/>
</dbReference>
<dbReference type="NCBIfam" id="TIGR00536">
    <property type="entry name" value="hemK_fam"/>
    <property type="match status" value="1"/>
</dbReference>
<feature type="binding site" evidence="5">
    <location>
        <begin position="123"/>
        <end position="127"/>
    </location>
    <ligand>
        <name>S-adenosyl-L-methionine</name>
        <dbReference type="ChEBI" id="CHEBI:59789"/>
    </ligand>
</feature>
<evidence type="ECO:0000256" key="5">
    <source>
        <dbReference type="HAMAP-Rule" id="MF_02126"/>
    </source>
</evidence>
<dbReference type="Pfam" id="PF17827">
    <property type="entry name" value="PrmC_N"/>
    <property type="match status" value="1"/>
</dbReference>
<dbReference type="Proteomes" id="UP000467240">
    <property type="component" value="Unassembled WGS sequence"/>
</dbReference>
<keyword evidence="2 5" id="KW-0808">Transferase</keyword>
<dbReference type="GO" id="GO:0032259">
    <property type="term" value="P:methylation"/>
    <property type="evidence" value="ECO:0007669"/>
    <property type="project" value="UniProtKB-KW"/>
</dbReference>
<feature type="binding site" evidence="5">
    <location>
        <position position="192"/>
    </location>
    <ligand>
        <name>S-adenosyl-L-methionine</name>
        <dbReference type="ChEBI" id="CHEBI:59789"/>
    </ligand>
</feature>
<comment type="caution">
    <text evidence="8">The sequence shown here is derived from an EMBL/GenBank/DDBJ whole genome shotgun (WGS) entry which is preliminary data.</text>
</comment>
<feature type="domain" description="Methyltransferase small" evidence="6">
    <location>
        <begin position="91"/>
        <end position="200"/>
    </location>
</feature>
<dbReference type="InterPro" id="IPR050320">
    <property type="entry name" value="N5-glutamine_MTase"/>
</dbReference>
<keyword evidence="1 5" id="KW-0489">Methyltransferase</keyword>
<dbReference type="AlphaFoldDB" id="A0A7J5BSP8"/>
<dbReference type="CDD" id="cd02440">
    <property type="entry name" value="AdoMet_MTases"/>
    <property type="match status" value="1"/>
</dbReference>
<dbReference type="Gene3D" id="3.40.50.150">
    <property type="entry name" value="Vaccinia Virus protein VP39"/>
    <property type="match status" value="1"/>
</dbReference>
<name>A0A7J5BSP8_9MICO</name>
<dbReference type="Gene3D" id="1.10.8.10">
    <property type="entry name" value="DNA helicase RuvA subunit, C-terminal domain"/>
    <property type="match status" value="1"/>
</dbReference>
<evidence type="ECO:0000259" key="7">
    <source>
        <dbReference type="Pfam" id="PF17827"/>
    </source>
</evidence>
<dbReference type="PANTHER" id="PTHR18895:SF74">
    <property type="entry name" value="MTRF1L RELEASE FACTOR GLUTAMINE METHYLTRANSFERASE"/>
    <property type="match status" value="1"/>
</dbReference>
<evidence type="ECO:0000259" key="6">
    <source>
        <dbReference type="Pfam" id="PF05175"/>
    </source>
</evidence>
<keyword evidence="9" id="KW-1185">Reference proteome</keyword>
<evidence type="ECO:0000313" key="8">
    <source>
        <dbReference type="EMBL" id="KAB1657323.1"/>
    </source>
</evidence>
<feature type="binding site" evidence="5">
    <location>
        <position position="146"/>
    </location>
    <ligand>
        <name>S-adenosyl-L-methionine</name>
        <dbReference type="ChEBI" id="CHEBI:59789"/>
    </ligand>
</feature>
<dbReference type="InterPro" id="IPR004556">
    <property type="entry name" value="HemK-like"/>
</dbReference>
<gene>
    <name evidence="5 8" type="primary">prmC</name>
    <name evidence="8" type="ORF">F8O01_08770</name>
</gene>
<comment type="caution">
    <text evidence="5">Lacks conserved residue(s) required for the propagation of feature annotation.</text>
</comment>
<evidence type="ECO:0000313" key="9">
    <source>
        <dbReference type="Proteomes" id="UP000467240"/>
    </source>
</evidence>
<comment type="catalytic activity">
    <reaction evidence="4 5">
        <text>L-glutaminyl-[peptide chain release factor] + S-adenosyl-L-methionine = N(5)-methyl-L-glutaminyl-[peptide chain release factor] + S-adenosyl-L-homocysteine + H(+)</text>
        <dbReference type="Rhea" id="RHEA:42896"/>
        <dbReference type="Rhea" id="RHEA-COMP:10271"/>
        <dbReference type="Rhea" id="RHEA-COMP:10272"/>
        <dbReference type="ChEBI" id="CHEBI:15378"/>
        <dbReference type="ChEBI" id="CHEBI:30011"/>
        <dbReference type="ChEBI" id="CHEBI:57856"/>
        <dbReference type="ChEBI" id="CHEBI:59789"/>
        <dbReference type="ChEBI" id="CHEBI:61891"/>
        <dbReference type="EC" id="2.1.1.297"/>
    </reaction>
</comment>
<dbReference type="HAMAP" id="MF_02126">
    <property type="entry name" value="RF_methyltr_PrmC"/>
    <property type="match status" value="1"/>
</dbReference>
<dbReference type="GO" id="GO:0102559">
    <property type="term" value="F:peptide chain release factor N(5)-glutamine methyltransferase activity"/>
    <property type="evidence" value="ECO:0007669"/>
    <property type="project" value="UniProtKB-EC"/>
</dbReference>
<organism evidence="8 9">
    <name type="scientific">Pseudoclavibacter chungangensis</name>
    <dbReference type="NCBI Taxonomy" id="587635"/>
    <lineage>
        <taxon>Bacteria</taxon>
        <taxon>Bacillati</taxon>
        <taxon>Actinomycetota</taxon>
        <taxon>Actinomycetes</taxon>
        <taxon>Micrococcales</taxon>
        <taxon>Microbacteriaceae</taxon>
        <taxon>Pseudoclavibacter</taxon>
    </lineage>
</organism>
<comment type="function">
    <text evidence="5">Methylates the class 1 translation termination release factors RF1/PrfA and RF2/PrfB on the glutamine residue of the universally conserved GGQ motif.</text>
</comment>
<feature type="domain" description="Release factor glutamine methyltransferase N-terminal" evidence="7">
    <location>
        <begin position="9"/>
        <end position="79"/>
    </location>
</feature>